<protein>
    <submittedName>
        <fullName evidence="2">Gamma-glutamylcyclotransferase</fullName>
    </submittedName>
</protein>
<dbReference type="AlphaFoldDB" id="A0A5C4T9B9"/>
<organism evidence="2 3">
    <name type="scientific">Paenibacillus hemerocallicola</name>
    <dbReference type="NCBI Taxonomy" id="1172614"/>
    <lineage>
        <taxon>Bacteria</taxon>
        <taxon>Bacillati</taxon>
        <taxon>Bacillota</taxon>
        <taxon>Bacilli</taxon>
        <taxon>Bacillales</taxon>
        <taxon>Paenibacillaceae</taxon>
        <taxon>Paenibacillus</taxon>
    </lineage>
</organism>
<sequence length="130" mass="14508">MKRVFVYGTLMTGEANHGIAAPHTFSVEPGAVRGRLYNAGPYPALVVEATGNDDGGNVVRGEWLTVSDEGLPAMDALEDYYGPGDPRNDYDRVHIRDIDGIRRGWAYVWQNSRGCAEIRSGFWRERESNF</sequence>
<dbReference type="Proteomes" id="UP000307943">
    <property type="component" value="Unassembled WGS sequence"/>
</dbReference>
<accession>A0A5C4T9B9</accession>
<comment type="caution">
    <text evidence="2">The sequence shown here is derived from an EMBL/GenBank/DDBJ whole genome shotgun (WGS) entry which is preliminary data.</text>
</comment>
<evidence type="ECO:0000313" key="2">
    <source>
        <dbReference type="EMBL" id="TNJ64979.1"/>
    </source>
</evidence>
<evidence type="ECO:0000313" key="3">
    <source>
        <dbReference type="Proteomes" id="UP000307943"/>
    </source>
</evidence>
<dbReference type="Pfam" id="PF06094">
    <property type="entry name" value="GGACT"/>
    <property type="match status" value="1"/>
</dbReference>
<evidence type="ECO:0000259" key="1">
    <source>
        <dbReference type="Pfam" id="PF06094"/>
    </source>
</evidence>
<proteinExistence type="predicted"/>
<reference evidence="2 3" key="1">
    <citation type="submission" date="2019-05" db="EMBL/GenBank/DDBJ databases">
        <title>We sequenced the genome of Paenibacillus hemerocallicola KCTC 33185 for further insight into its adaptation and study the phylogeny of Paenibacillus.</title>
        <authorList>
            <person name="Narsing Rao M.P."/>
        </authorList>
    </citation>
    <scope>NUCLEOTIDE SEQUENCE [LARGE SCALE GENOMIC DNA]</scope>
    <source>
        <strain evidence="2 3">KCTC 33185</strain>
    </source>
</reference>
<dbReference type="SUPFAM" id="SSF110857">
    <property type="entry name" value="Gamma-glutamyl cyclotransferase-like"/>
    <property type="match status" value="1"/>
</dbReference>
<dbReference type="GO" id="GO:0016740">
    <property type="term" value="F:transferase activity"/>
    <property type="evidence" value="ECO:0007669"/>
    <property type="project" value="UniProtKB-KW"/>
</dbReference>
<dbReference type="InterPro" id="IPR009288">
    <property type="entry name" value="AIG2-like_dom"/>
</dbReference>
<dbReference type="RefSeq" id="WP_139603509.1">
    <property type="nucleotide sequence ID" value="NZ_VDCQ01000023.1"/>
</dbReference>
<gene>
    <name evidence="2" type="ORF">FE784_17435</name>
</gene>
<dbReference type="InterPro" id="IPR013024">
    <property type="entry name" value="GGCT-like"/>
</dbReference>
<dbReference type="CDD" id="cd06661">
    <property type="entry name" value="GGCT_like"/>
    <property type="match status" value="1"/>
</dbReference>
<dbReference type="EMBL" id="VDCQ01000023">
    <property type="protein sequence ID" value="TNJ64979.1"/>
    <property type="molecule type" value="Genomic_DNA"/>
</dbReference>
<feature type="domain" description="Gamma-glutamylcyclotransferase AIG2-like" evidence="1">
    <location>
        <begin position="4"/>
        <end position="124"/>
    </location>
</feature>
<dbReference type="OrthoDB" id="8538589at2"/>
<keyword evidence="2" id="KW-0808">Transferase</keyword>
<keyword evidence="3" id="KW-1185">Reference proteome</keyword>
<dbReference type="Gene3D" id="3.10.490.10">
    <property type="entry name" value="Gamma-glutamyl cyclotransferase-like"/>
    <property type="match status" value="1"/>
</dbReference>
<name>A0A5C4T9B9_9BACL</name>
<dbReference type="InterPro" id="IPR036568">
    <property type="entry name" value="GGCT-like_sf"/>
</dbReference>